<dbReference type="GO" id="GO:0022857">
    <property type="term" value="F:transmembrane transporter activity"/>
    <property type="evidence" value="ECO:0007669"/>
    <property type="project" value="InterPro"/>
</dbReference>
<accession>A0A413ZB48</accession>
<evidence type="ECO:0000256" key="7">
    <source>
        <dbReference type="SAM" id="Phobius"/>
    </source>
</evidence>
<feature type="transmembrane region" description="Helical" evidence="7">
    <location>
        <begin position="75"/>
        <end position="95"/>
    </location>
</feature>
<dbReference type="EMBL" id="QSHO01000003">
    <property type="protein sequence ID" value="RHC19233.1"/>
    <property type="molecule type" value="Genomic_DNA"/>
</dbReference>
<dbReference type="Pfam" id="PF07690">
    <property type="entry name" value="MFS_1"/>
    <property type="match status" value="1"/>
</dbReference>
<feature type="transmembrane region" description="Helical" evidence="7">
    <location>
        <begin position="372"/>
        <end position="391"/>
    </location>
</feature>
<evidence type="ECO:0000256" key="2">
    <source>
        <dbReference type="ARBA" id="ARBA00008335"/>
    </source>
</evidence>
<evidence type="ECO:0000256" key="3">
    <source>
        <dbReference type="ARBA" id="ARBA00022448"/>
    </source>
</evidence>
<evidence type="ECO:0000313" key="10">
    <source>
        <dbReference type="EMBL" id="RHG26095.1"/>
    </source>
</evidence>
<feature type="transmembrane region" description="Helical" evidence="7">
    <location>
        <begin position="175"/>
        <end position="195"/>
    </location>
</feature>
<evidence type="ECO:0000256" key="1">
    <source>
        <dbReference type="ARBA" id="ARBA00004651"/>
    </source>
</evidence>
<feature type="transmembrane region" description="Helical" evidence="7">
    <location>
        <begin position="12"/>
        <end position="31"/>
    </location>
</feature>
<dbReference type="PANTHER" id="PTHR23514:SF3">
    <property type="entry name" value="BYPASS OF STOP CODON PROTEIN 6"/>
    <property type="match status" value="1"/>
</dbReference>
<name>A0A413ZB48_9FIRM</name>
<sequence>MNKKYLPSALILYLNYFIHGVGCSILGQAVIKEALAASWGVEAMAITAISAALGLGRLIALPFAGPLSDKLGRRISTAIGSGSYAIYLIGLALAFNAGTNGGYQIAYICAIVGGIANSFLDTGIYPAVGEIIYKAPGVATMGIKFFIAIAQMILPFVLGATVATTAAGLTSYNTLFFGCGIIYIVLLVLVMLFPLPDADQKAAGEKEGLIASLKHTHFSIESVAMILIGFTCTGTFQLWLNCAQNFAKENVGWTDPSIMQTYYSAGTMLALIVTALLTRKIKDVRFILIYPVICLATLVVVLVGKSQPLMIAGAFLIGWAGAGGLLQIATSVCNMLFPKIKGTVTALVMIASSLCNYTILTAASKMQPSQVMVMNIVLTTIGVVLGLFVNLRYTSMVEQAQADNQEKIY</sequence>
<dbReference type="InterPro" id="IPR036259">
    <property type="entry name" value="MFS_trans_sf"/>
</dbReference>
<comment type="caution">
    <text evidence="9">The sequence shown here is derived from an EMBL/GenBank/DDBJ whole genome shotgun (WGS) entry which is preliminary data.</text>
</comment>
<dbReference type="Proteomes" id="UP000283513">
    <property type="component" value="Unassembled WGS sequence"/>
</dbReference>
<dbReference type="Proteomes" id="UP000284051">
    <property type="component" value="Unassembled WGS sequence"/>
</dbReference>
<feature type="domain" description="Major facilitator superfamily (MFS) profile" evidence="8">
    <location>
        <begin position="8"/>
        <end position="394"/>
    </location>
</feature>
<dbReference type="InterPro" id="IPR051788">
    <property type="entry name" value="MFS_Transporter"/>
</dbReference>
<evidence type="ECO:0000259" key="8">
    <source>
        <dbReference type="PROSITE" id="PS50850"/>
    </source>
</evidence>
<keyword evidence="4 7" id="KW-0812">Transmembrane</keyword>
<feature type="transmembrane region" description="Helical" evidence="7">
    <location>
        <begin position="43"/>
        <end position="63"/>
    </location>
</feature>
<dbReference type="Gene3D" id="1.20.1250.20">
    <property type="entry name" value="MFS general substrate transporter like domains"/>
    <property type="match status" value="2"/>
</dbReference>
<comment type="similarity">
    <text evidence="2">Belongs to the major facilitator superfamily.</text>
</comment>
<dbReference type="EMBL" id="QRID01000019">
    <property type="protein sequence ID" value="RHG26095.1"/>
    <property type="molecule type" value="Genomic_DNA"/>
</dbReference>
<evidence type="ECO:0000313" key="11">
    <source>
        <dbReference type="Proteomes" id="UP000283513"/>
    </source>
</evidence>
<feature type="transmembrane region" description="Helical" evidence="7">
    <location>
        <begin position="260"/>
        <end position="277"/>
    </location>
</feature>
<evidence type="ECO:0000256" key="5">
    <source>
        <dbReference type="ARBA" id="ARBA00022989"/>
    </source>
</evidence>
<feature type="transmembrane region" description="Helical" evidence="7">
    <location>
        <begin position="309"/>
        <end position="330"/>
    </location>
</feature>
<dbReference type="InterPro" id="IPR011701">
    <property type="entry name" value="MFS"/>
</dbReference>
<evidence type="ECO:0000256" key="4">
    <source>
        <dbReference type="ARBA" id="ARBA00022692"/>
    </source>
</evidence>
<feature type="transmembrane region" description="Helical" evidence="7">
    <location>
        <begin position="216"/>
        <end position="240"/>
    </location>
</feature>
<dbReference type="PROSITE" id="PS00216">
    <property type="entry name" value="SUGAR_TRANSPORT_1"/>
    <property type="match status" value="1"/>
</dbReference>
<reference evidence="11 12" key="1">
    <citation type="submission" date="2018-08" db="EMBL/GenBank/DDBJ databases">
        <title>A genome reference for cultivated species of the human gut microbiota.</title>
        <authorList>
            <person name="Zou Y."/>
            <person name="Xue W."/>
            <person name="Luo G."/>
        </authorList>
    </citation>
    <scope>NUCLEOTIDE SEQUENCE [LARGE SCALE GENOMIC DNA]</scope>
    <source>
        <strain evidence="10 12">AM22-21LB</strain>
        <strain evidence="9 11">AM37-1AC</strain>
    </source>
</reference>
<keyword evidence="5 7" id="KW-1133">Transmembrane helix</keyword>
<dbReference type="InterPro" id="IPR020846">
    <property type="entry name" value="MFS_dom"/>
</dbReference>
<comment type="subcellular location">
    <subcellularLocation>
        <location evidence="1">Cell membrane</location>
        <topology evidence="1">Multi-pass membrane protein</topology>
    </subcellularLocation>
</comment>
<feature type="transmembrane region" description="Helical" evidence="7">
    <location>
        <begin position="141"/>
        <end position="163"/>
    </location>
</feature>
<feature type="transmembrane region" description="Helical" evidence="7">
    <location>
        <begin position="284"/>
        <end position="303"/>
    </location>
</feature>
<dbReference type="PROSITE" id="PS50850">
    <property type="entry name" value="MFS"/>
    <property type="match status" value="1"/>
</dbReference>
<feature type="transmembrane region" description="Helical" evidence="7">
    <location>
        <begin position="342"/>
        <end position="360"/>
    </location>
</feature>
<dbReference type="PANTHER" id="PTHR23514">
    <property type="entry name" value="BYPASS OF STOP CODON PROTEIN 6"/>
    <property type="match status" value="1"/>
</dbReference>
<feature type="transmembrane region" description="Helical" evidence="7">
    <location>
        <begin position="101"/>
        <end position="120"/>
    </location>
</feature>
<gene>
    <name evidence="10" type="ORF">DW264_15515</name>
    <name evidence="9" type="ORF">DW856_04925</name>
</gene>
<proteinExistence type="inferred from homology"/>
<dbReference type="RefSeq" id="WP_118597230.1">
    <property type="nucleotide sequence ID" value="NZ_CP097279.1"/>
</dbReference>
<keyword evidence="6 7" id="KW-0472">Membrane</keyword>
<dbReference type="SUPFAM" id="SSF103473">
    <property type="entry name" value="MFS general substrate transporter"/>
    <property type="match status" value="1"/>
</dbReference>
<dbReference type="GO" id="GO:0005886">
    <property type="term" value="C:plasma membrane"/>
    <property type="evidence" value="ECO:0007669"/>
    <property type="project" value="UniProtKB-SubCell"/>
</dbReference>
<dbReference type="AlphaFoldDB" id="A0A413ZB48"/>
<evidence type="ECO:0000313" key="12">
    <source>
        <dbReference type="Proteomes" id="UP000284051"/>
    </source>
</evidence>
<dbReference type="InterPro" id="IPR005829">
    <property type="entry name" value="Sugar_transporter_CS"/>
</dbReference>
<evidence type="ECO:0000256" key="6">
    <source>
        <dbReference type="ARBA" id="ARBA00023136"/>
    </source>
</evidence>
<evidence type="ECO:0000313" key="9">
    <source>
        <dbReference type="EMBL" id="RHC19233.1"/>
    </source>
</evidence>
<organism evidence="9 11">
    <name type="scientific">Roseburia intestinalis</name>
    <dbReference type="NCBI Taxonomy" id="166486"/>
    <lineage>
        <taxon>Bacteria</taxon>
        <taxon>Bacillati</taxon>
        <taxon>Bacillota</taxon>
        <taxon>Clostridia</taxon>
        <taxon>Lachnospirales</taxon>
        <taxon>Lachnospiraceae</taxon>
        <taxon>Roseburia</taxon>
    </lineage>
</organism>
<keyword evidence="3" id="KW-0813">Transport</keyword>
<protein>
    <submittedName>
        <fullName evidence="9">MFS transporter</fullName>
    </submittedName>
</protein>